<evidence type="ECO:0000256" key="23">
    <source>
        <dbReference type="SAM" id="MobiDB-lite"/>
    </source>
</evidence>
<reference evidence="27" key="1">
    <citation type="submission" date="2024-02" db="UniProtKB">
        <authorList>
            <consortium name="WormBaseParasite"/>
        </authorList>
    </citation>
    <scope>IDENTIFICATION</scope>
</reference>
<keyword evidence="13 24" id="KW-1133">Transmembrane helix</keyword>
<keyword evidence="16" id="KW-0325">Glycoprotein</keyword>
<comment type="subcellular location">
    <subcellularLocation>
        <location evidence="2">Membrane</location>
        <topology evidence="2">Single-pass type II membrane protein</topology>
    </subcellularLocation>
</comment>
<evidence type="ECO:0000256" key="24">
    <source>
        <dbReference type="SAM" id="Phobius"/>
    </source>
</evidence>
<evidence type="ECO:0000256" key="10">
    <source>
        <dbReference type="ARBA" id="ARBA00022723"/>
    </source>
</evidence>
<dbReference type="GO" id="GO:0030145">
    <property type="term" value="F:manganese ion binding"/>
    <property type="evidence" value="ECO:0007669"/>
    <property type="project" value="UniProtKB-ARBA"/>
</dbReference>
<dbReference type="InterPro" id="IPR003378">
    <property type="entry name" value="Fringe-like_glycosylTrfase"/>
</dbReference>
<keyword evidence="11" id="KW-0547">Nucleotide-binding</keyword>
<feature type="region of interest" description="Disordered" evidence="23">
    <location>
        <begin position="324"/>
        <end position="369"/>
    </location>
</feature>
<evidence type="ECO:0000256" key="22">
    <source>
        <dbReference type="ARBA" id="ARBA00059245"/>
    </source>
</evidence>
<dbReference type="InterPro" id="IPR026050">
    <property type="entry name" value="C1GALT1/C1GALT1_chp1"/>
</dbReference>
<evidence type="ECO:0000256" key="4">
    <source>
        <dbReference type="ARBA" id="ARBA00006462"/>
    </source>
</evidence>
<dbReference type="PANTHER" id="PTHR23033:SF14">
    <property type="entry name" value="GLYCOPROTEIN-N-ACETYLGALACTOSAMINE 3-BETA-GALACTOSYLTRANSFERASE 1-RELATED"/>
    <property type="match status" value="1"/>
</dbReference>
<feature type="transmembrane region" description="Helical" evidence="24">
    <location>
        <begin position="12"/>
        <end position="30"/>
    </location>
</feature>
<evidence type="ECO:0000256" key="8">
    <source>
        <dbReference type="ARBA" id="ARBA00022679"/>
    </source>
</evidence>
<accession>A0AAF3E9P2</accession>
<evidence type="ECO:0000256" key="14">
    <source>
        <dbReference type="ARBA" id="ARBA00023136"/>
    </source>
</evidence>
<comment type="function">
    <text evidence="22">Glycosyltransferase that generates the core 1 O-glycan Gal-beta1-3GalNAc-alpha1-Ser/Thr (T antigen), which is a precursor for many extended O-glycans in glycoproteins.</text>
</comment>
<protein>
    <recommendedName>
        <fullName evidence="18">Glycoprotein-N-acetylgalactosamine 3-beta-galactosyltransferase 1</fullName>
        <ecNumber evidence="6">2.4.1.122</ecNumber>
    </recommendedName>
    <alternativeName>
        <fullName evidence="20">Core 1 O-glycan T-synthase</fullName>
    </alternativeName>
    <alternativeName>
        <fullName evidence="21">Core 1 UDP-galactose:N-acetylgalactosamine-alpha-R beta 1,3-galactosyltransferase 1</fullName>
    </alternativeName>
    <alternativeName>
        <fullName evidence="19">Core 1 beta1,3-galactosyltransferase 1</fullName>
    </alternativeName>
</protein>
<dbReference type="GO" id="GO:0016020">
    <property type="term" value="C:membrane"/>
    <property type="evidence" value="ECO:0007669"/>
    <property type="project" value="UniProtKB-SubCell"/>
</dbReference>
<dbReference type="WBParaSite" id="MBELARI_LOCUS10638">
    <property type="protein sequence ID" value="MBELARI_LOCUS10638"/>
    <property type="gene ID" value="MBELARI_LOCUS10638"/>
</dbReference>
<keyword evidence="17" id="KW-0464">Manganese</keyword>
<comment type="similarity">
    <text evidence="4">Belongs to the glycosyltransferase 31 family. Beta3-Gal-T subfamily.</text>
</comment>
<evidence type="ECO:0000256" key="1">
    <source>
        <dbReference type="ARBA" id="ARBA00001936"/>
    </source>
</evidence>
<organism evidence="26 27">
    <name type="scientific">Mesorhabditis belari</name>
    <dbReference type="NCBI Taxonomy" id="2138241"/>
    <lineage>
        <taxon>Eukaryota</taxon>
        <taxon>Metazoa</taxon>
        <taxon>Ecdysozoa</taxon>
        <taxon>Nematoda</taxon>
        <taxon>Chromadorea</taxon>
        <taxon>Rhabditida</taxon>
        <taxon>Rhabditina</taxon>
        <taxon>Rhabditomorpha</taxon>
        <taxon>Rhabditoidea</taxon>
        <taxon>Rhabditidae</taxon>
        <taxon>Mesorhabditinae</taxon>
        <taxon>Mesorhabditis</taxon>
    </lineage>
</organism>
<evidence type="ECO:0000259" key="25">
    <source>
        <dbReference type="Pfam" id="PF02434"/>
    </source>
</evidence>
<comment type="subunit">
    <text evidence="5">Homodimer; disulfide-linked.</text>
</comment>
<feature type="domain" description="Fringe-like glycosyltransferase" evidence="25">
    <location>
        <begin position="69"/>
        <end position="236"/>
    </location>
</feature>
<keyword evidence="15" id="KW-1015">Disulfide bond</keyword>
<dbReference type="AlphaFoldDB" id="A0AAF3E9P2"/>
<dbReference type="PANTHER" id="PTHR23033">
    <property type="entry name" value="BETA1,3-GALACTOSYLTRANSFERASE"/>
    <property type="match status" value="1"/>
</dbReference>
<evidence type="ECO:0000256" key="15">
    <source>
        <dbReference type="ARBA" id="ARBA00023157"/>
    </source>
</evidence>
<evidence type="ECO:0000256" key="20">
    <source>
        <dbReference type="ARBA" id="ARBA00042009"/>
    </source>
</evidence>
<evidence type="ECO:0000256" key="21">
    <source>
        <dbReference type="ARBA" id="ARBA00043065"/>
    </source>
</evidence>
<evidence type="ECO:0000256" key="9">
    <source>
        <dbReference type="ARBA" id="ARBA00022692"/>
    </source>
</evidence>
<evidence type="ECO:0000256" key="19">
    <source>
        <dbReference type="ARBA" id="ARBA00041226"/>
    </source>
</evidence>
<evidence type="ECO:0000256" key="7">
    <source>
        <dbReference type="ARBA" id="ARBA00022676"/>
    </source>
</evidence>
<keyword evidence="7" id="KW-0328">Glycosyltransferase</keyword>
<evidence type="ECO:0000256" key="18">
    <source>
        <dbReference type="ARBA" id="ARBA00040898"/>
    </source>
</evidence>
<keyword evidence="14 24" id="KW-0472">Membrane</keyword>
<evidence type="ECO:0000256" key="17">
    <source>
        <dbReference type="ARBA" id="ARBA00023211"/>
    </source>
</evidence>
<dbReference type="Proteomes" id="UP000887575">
    <property type="component" value="Unassembled WGS sequence"/>
</dbReference>
<evidence type="ECO:0000313" key="26">
    <source>
        <dbReference type="Proteomes" id="UP000887575"/>
    </source>
</evidence>
<evidence type="ECO:0000256" key="6">
    <source>
        <dbReference type="ARBA" id="ARBA00012557"/>
    </source>
</evidence>
<proteinExistence type="inferred from homology"/>
<keyword evidence="12" id="KW-0735">Signal-anchor</keyword>
<comment type="cofactor">
    <cofactor evidence="1">
        <name>Mn(2+)</name>
        <dbReference type="ChEBI" id="CHEBI:29035"/>
    </cofactor>
</comment>
<sequence>MIALHWRSSSFFYSLIGFFLGASICLLLQGGQYRGLGQRMLIYHRRFIGKVLDLNNKTLAGEISKKVRILCWILTGRQFHWKRAIHVKTTWGRRCDKLIFMSSENNTMFPAIDLGVKEGRNHLWAKTKKALRYVYDNYINDYDWFLKADDDTYVIMENLKFMLLSKDPKVPINYGFEFSVKLKYKQNPVLSGGAGYVLSKAALFKFVTEALGKSSKCSTREKGSEDVELARCLKNVGVIRGDSRDEGGKQRFIPVSIDSAFIPQDKQGYWFIKRSKYPFSRNHISNLTIAIHYVNGGMMHALEHLLYQARIYGNEIPISSPEEATKLLEKAREDSEKSSGSEDPMKNLTALLDLPTLNDSKSPKTKLIS</sequence>
<dbReference type="FunFam" id="3.90.550.50:FF:000017">
    <property type="entry name" value="Glycoprotein-N-acetylgalactosamine 3-beta-galactosyltransferase 1"/>
    <property type="match status" value="1"/>
</dbReference>
<keyword evidence="9 24" id="KW-0812">Transmembrane</keyword>
<keyword evidence="26" id="KW-1185">Reference proteome</keyword>
<evidence type="ECO:0000256" key="2">
    <source>
        <dbReference type="ARBA" id="ARBA00004606"/>
    </source>
</evidence>
<dbReference type="GO" id="GO:0000166">
    <property type="term" value="F:nucleotide binding"/>
    <property type="evidence" value="ECO:0007669"/>
    <property type="project" value="UniProtKB-KW"/>
</dbReference>
<dbReference type="EC" id="2.4.1.122" evidence="6"/>
<keyword evidence="10" id="KW-0479">Metal-binding</keyword>
<dbReference type="Pfam" id="PF02434">
    <property type="entry name" value="Fringe"/>
    <property type="match status" value="1"/>
</dbReference>
<evidence type="ECO:0000256" key="5">
    <source>
        <dbReference type="ARBA" id="ARBA00011748"/>
    </source>
</evidence>
<name>A0AAF3E9P2_9BILA</name>
<comment type="pathway">
    <text evidence="3">Protein modification; protein glycosylation.</text>
</comment>
<evidence type="ECO:0000256" key="13">
    <source>
        <dbReference type="ARBA" id="ARBA00022989"/>
    </source>
</evidence>
<feature type="compositionally biased region" description="Basic and acidic residues" evidence="23">
    <location>
        <begin position="324"/>
        <end position="345"/>
    </location>
</feature>
<evidence type="ECO:0000256" key="11">
    <source>
        <dbReference type="ARBA" id="ARBA00022741"/>
    </source>
</evidence>
<keyword evidence="8" id="KW-0808">Transferase</keyword>
<evidence type="ECO:0000256" key="3">
    <source>
        <dbReference type="ARBA" id="ARBA00004922"/>
    </source>
</evidence>
<dbReference type="GO" id="GO:0016263">
    <property type="term" value="F:glycoprotein-N-acetylgalactosamine 3-beta-galactosyltransferase activity"/>
    <property type="evidence" value="ECO:0007669"/>
    <property type="project" value="UniProtKB-EC"/>
</dbReference>
<evidence type="ECO:0000256" key="16">
    <source>
        <dbReference type="ARBA" id="ARBA00023180"/>
    </source>
</evidence>
<evidence type="ECO:0000256" key="12">
    <source>
        <dbReference type="ARBA" id="ARBA00022968"/>
    </source>
</evidence>
<evidence type="ECO:0000313" key="27">
    <source>
        <dbReference type="WBParaSite" id="MBELARI_LOCUS10638"/>
    </source>
</evidence>
<dbReference type="Gene3D" id="3.90.550.50">
    <property type="match status" value="1"/>
</dbReference>